<evidence type="ECO:0000313" key="6">
    <source>
        <dbReference type="EMBL" id="OMG55222.1"/>
    </source>
</evidence>
<dbReference type="OrthoDB" id="8522822at2"/>
<evidence type="ECO:0000256" key="2">
    <source>
        <dbReference type="ARBA" id="ARBA00008000"/>
    </source>
</evidence>
<comment type="caution">
    <text evidence="6">The sequence shown here is derived from an EMBL/GenBank/DDBJ whole genome shotgun (WGS) entry which is preliminary data.</text>
</comment>
<proteinExistence type="inferred from homology"/>
<dbReference type="SUPFAM" id="SSF56176">
    <property type="entry name" value="FAD-binding/transporter-associated domain-like"/>
    <property type="match status" value="1"/>
</dbReference>
<feature type="domain" description="FAD-binding PCMH-type" evidence="5">
    <location>
        <begin position="36"/>
        <end position="217"/>
    </location>
</feature>
<evidence type="ECO:0000256" key="3">
    <source>
        <dbReference type="ARBA" id="ARBA00022630"/>
    </source>
</evidence>
<keyword evidence="3" id="KW-0285">Flavoprotein</keyword>
<dbReference type="SUPFAM" id="SSF55103">
    <property type="entry name" value="FAD-linked oxidases, C-terminal domain"/>
    <property type="match status" value="1"/>
</dbReference>
<dbReference type="InterPro" id="IPR036318">
    <property type="entry name" value="FAD-bd_PCMH-like_sf"/>
</dbReference>
<reference evidence="6 7" key="1">
    <citation type="submission" date="2016-10" db="EMBL/GenBank/DDBJ databases">
        <title>Alkaliphiles isolated from bioreactors.</title>
        <authorList>
            <person name="Salah Z."/>
            <person name="Rout S.P."/>
            <person name="Humphreys P.N."/>
        </authorList>
    </citation>
    <scope>NUCLEOTIDE SEQUENCE [LARGE SCALE GENOMIC DNA]</scope>
    <source>
        <strain evidence="6 7">ZS02</strain>
    </source>
</reference>
<dbReference type="Pfam" id="PF02913">
    <property type="entry name" value="FAD-oxidase_C"/>
    <property type="match status" value="1"/>
</dbReference>
<dbReference type="Gene3D" id="3.30.70.2190">
    <property type="match status" value="1"/>
</dbReference>
<dbReference type="InterPro" id="IPR004113">
    <property type="entry name" value="FAD-bd_oxidored_4_C"/>
</dbReference>
<dbReference type="AlphaFoldDB" id="A0A1R1I924"/>
<evidence type="ECO:0000256" key="1">
    <source>
        <dbReference type="ARBA" id="ARBA00001974"/>
    </source>
</evidence>
<dbReference type="InterPro" id="IPR016169">
    <property type="entry name" value="FAD-bd_PCMH_sub2"/>
</dbReference>
<dbReference type="STRING" id="418702.BJN45_05175"/>
<name>A0A1R1I924_9RHOO</name>
<dbReference type="InterPro" id="IPR051264">
    <property type="entry name" value="FAD-oxidored/transferase_4"/>
</dbReference>
<keyword evidence="4" id="KW-0274">FAD</keyword>
<dbReference type="Proteomes" id="UP000187526">
    <property type="component" value="Unassembled WGS sequence"/>
</dbReference>
<keyword evidence="7" id="KW-1185">Reference proteome</keyword>
<dbReference type="GO" id="GO:0003824">
    <property type="term" value="F:catalytic activity"/>
    <property type="evidence" value="ECO:0007669"/>
    <property type="project" value="InterPro"/>
</dbReference>
<evidence type="ECO:0000256" key="4">
    <source>
        <dbReference type="ARBA" id="ARBA00022827"/>
    </source>
</evidence>
<dbReference type="Gene3D" id="3.30.43.10">
    <property type="entry name" value="Uridine Diphospho-n-acetylenolpyruvylglucosamine Reductase, domain 2"/>
    <property type="match status" value="1"/>
</dbReference>
<dbReference type="Gene3D" id="3.30.465.10">
    <property type="match status" value="1"/>
</dbReference>
<evidence type="ECO:0000259" key="5">
    <source>
        <dbReference type="PROSITE" id="PS51387"/>
    </source>
</evidence>
<dbReference type="InterPro" id="IPR016166">
    <property type="entry name" value="FAD-bd_PCMH"/>
</dbReference>
<organism evidence="6 7">
    <name type="scientific">Azonexus hydrophilus</name>
    <dbReference type="NCBI Taxonomy" id="418702"/>
    <lineage>
        <taxon>Bacteria</taxon>
        <taxon>Pseudomonadati</taxon>
        <taxon>Pseudomonadota</taxon>
        <taxon>Betaproteobacteria</taxon>
        <taxon>Rhodocyclales</taxon>
        <taxon>Azonexaceae</taxon>
        <taxon>Azonexus</taxon>
    </lineage>
</organism>
<protein>
    <submittedName>
        <fullName evidence="6">Hydroxyacid dehydrogenase</fullName>
    </submittedName>
</protein>
<dbReference type="PROSITE" id="PS51387">
    <property type="entry name" value="FAD_PCMH"/>
    <property type="match status" value="1"/>
</dbReference>
<dbReference type="PANTHER" id="PTHR43716:SF2">
    <property type="entry name" value="BLL6224 PROTEIN"/>
    <property type="match status" value="1"/>
</dbReference>
<dbReference type="Gene3D" id="3.30.70.2740">
    <property type="match status" value="1"/>
</dbReference>
<dbReference type="Gene3D" id="1.10.45.10">
    <property type="entry name" value="Vanillyl-alcohol Oxidase, Chain A, domain 4"/>
    <property type="match status" value="1"/>
</dbReference>
<dbReference type="InterPro" id="IPR016167">
    <property type="entry name" value="FAD-bd_PCMH_sub1"/>
</dbReference>
<dbReference type="InterPro" id="IPR006094">
    <property type="entry name" value="Oxid_FAD_bind_N"/>
</dbReference>
<dbReference type="PANTHER" id="PTHR43716">
    <property type="entry name" value="D-2-HYDROXYGLUTARATE DEHYDROGENASE, MITOCHONDRIAL"/>
    <property type="match status" value="1"/>
</dbReference>
<dbReference type="InterPro" id="IPR016164">
    <property type="entry name" value="FAD-linked_Oxase-like_C"/>
</dbReference>
<accession>A0A1R1I924</accession>
<dbReference type="GO" id="GO:0022904">
    <property type="term" value="P:respiratory electron transport chain"/>
    <property type="evidence" value="ECO:0007669"/>
    <property type="project" value="TreeGrafter"/>
</dbReference>
<comment type="similarity">
    <text evidence="2">Belongs to the FAD-binding oxidoreductase/transferase type 4 family.</text>
</comment>
<comment type="cofactor">
    <cofactor evidence="1">
        <name>FAD</name>
        <dbReference type="ChEBI" id="CHEBI:57692"/>
    </cofactor>
</comment>
<sequence>MSDTLAARLVEAVGAANVLVDAADTAPFLTDWRGRYRGAAQCVVRPGNAGEVAAVVRACIEAGVAIVPQGGNTSLCGAATPDETGRAVVVSLGRMNRILAVDRQNNTISVEAGCTLAAVQDAARAVDRLFPLALASEGTCQIGGNLSTNAGGVQVLRYGNTRELTLGLQVVLPSGELWDGLRGLRKDNTGYDLKHLFIGAEGTLGIITAAVLKLYPLPKTQTTCWLNIASPAVAVDLLNQAKSTFDAQLTAFELVSEASLALVLQHIPGATRPAAASPWYVLAEFSDADPAAVEGWLGEQMAAGAVADGVIAASEAQAKKLWALRENISEAQKIEGVSIKHDIAVPVSRIPDFLSTADAELAAAFPGIRVVAFGHVGDGNLHYNLSKPGAQDNAVFLASQAEVNRIVHDTVHALNGSISAEHGIGQLKREEILRYKSATEIALMQTIRQALDPRGLMNPGKLPGPG</sequence>
<dbReference type="FunFam" id="1.10.45.10:FF:000001">
    <property type="entry name" value="D-lactate dehydrogenase mitochondrial"/>
    <property type="match status" value="1"/>
</dbReference>
<gene>
    <name evidence="6" type="ORF">BJN45_05175</name>
</gene>
<dbReference type="Pfam" id="PF01565">
    <property type="entry name" value="FAD_binding_4"/>
    <property type="match status" value="1"/>
</dbReference>
<dbReference type="InterPro" id="IPR016171">
    <property type="entry name" value="Vanillyl_alc_oxidase_C-sub2"/>
</dbReference>
<dbReference type="EMBL" id="MTHD01000002">
    <property type="protein sequence ID" value="OMG55222.1"/>
    <property type="molecule type" value="Genomic_DNA"/>
</dbReference>
<dbReference type="GO" id="GO:0071949">
    <property type="term" value="F:FAD binding"/>
    <property type="evidence" value="ECO:0007669"/>
    <property type="project" value="InterPro"/>
</dbReference>
<evidence type="ECO:0000313" key="7">
    <source>
        <dbReference type="Proteomes" id="UP000187526"/>
    </source>
</evidence>